<keyword evidence="6" id="KW-1185">Reference proteome</keyword>
<evidence type="ECO:0000256" key="3">
    <source>
        <dbReference type="SAM" id="Phobius"/>
    </source>
</evidence>
<feature type="transmembrane region" description="Helical" evidence="3">
    <location>
        <begin position="261"/>
        <end position="280"/>
    </location>
</feature>
<dbReference type="InterPro" id="IPR052734">
    <property type="entry name" value="Nod_factor_acetyltransferase"/>
</dbReference>
<dbReference type="InterPro" id="IPR002656">
    <property type="entry name" value="Acyl_transf_3_dom"/>
</dbReference>
<evidence type="ECO:0000256" key="1">
    <source>
        <dbReference type="ARBA" id="ARBA00004370"/>
    </source>
</evidence>
<comment type="similarity">
    <text evidence="2">Belongs to the acyltransferase 3 family.</text>
</comment>
<evidence type="ECO:0000259" key="4">
    <source>
        <dbReference type="Pfam" id="PF01757"/>
    </source>
</evidence>
<dbReference type="PANTHER" id="PTHR37312:SF1">
    <property type="entry name" value="MEMBRANE-BOUND ACYLTRANSFERASE YKRP-RELATED"/>
    <property type="match status" value="1"/>
</dbReference>
<name>A0A554A0J5_9BACI</name>
<reference evidence="5 6" key="1">
    <citation type="submission" date="2019-07" db="EMBL/GenBank/DDBJ databases">
        <authorList>
            <person name="Park Y.J."/>
            <person name="Jeong S.E."/>
            <person name="Jung H.S."/>
        </authorList>
    </citation>
    <scope>NUCLEOTIDE SEQUENCE [LARGE SCALE GENOMIC DNA]</scope>
    <source>
        <strain evidence="6">P16(2019)</strain>
    </source>
</reference>
<sequence length="344" mass="39310">MSDRVKWIDAAKGIGIILVVMSHAPIHDSIKNFLFAFHMPMFFYLSGIVYKTSSLPTSTFILKKARGLLLPYFIFSFITYIVWFFVTRHFPFTSGDQVDPIVPFSGIFISTPVDYQLTYNPAIWFLTCLFVVEVLFYLYQRLSKGRWLPILLIGCGFIGYLSSIIISSNVLPWSILVALTAIVFYGLGYATKHLWKSYSWRSVLIVGAALYAITFIAQGLNTERIDMRGNIYGEIWYFYIGATAGLIATILLAHKLARFHYLVYLGQYSIVILLLHFPALNLMKASVYYGLNMEMAETTTLPWTLFYTVSTLLLMVPCIIFLKKYPFLLGKKKPKKSQRTVKPA</sequence>
<feature type="transmembrane region" description="Helical" evidence="3">
    <location>
        <begin position="7"/>
        <end position="26"/>
    </location>
</feature>
<evidence type="ECO:0000313" key="6">
    <source>
        <dbReference type="Proteomes" id="UP000318521"/>
    </source>
</evidence>
<feature type="transmembrane region" description="Helical" evidence="3">
    <location>
        <begin position="300"/>
        <end position="322"/>
    </location>
</feature>
<protein>
    <submittedName>
        <fullName evidence="5">Acyltransferase family protein</fullName>
    </submittedName>
</protein>
<keyword evidence="5" id="KW-0012">Acyltransferase</keyword>
<feature type="transmembrane region" description="Helical" evidence="3">
    <location>
        <begin position="147"/>
        <end position="166"/>
    </location>
</feature>
<accession>A0A554A0J5</accession>
<dbReference type="AlphaFoldDB" id="A0A554A0J5"/>
<keyword evidence="3" id="KW-1133">Transmembrane helix</keyword>
<dbReference type="GO" id="GO:0016747">
    <property type="term" value="F:acyltransferase activity, transferring groups other than amino-acyl groups"/>
    <property type="evidence" value="ECO:0007669"/>
    <property type="project" value="InterPro"/>
</dbReference>
<feature type="transmembrane region" description="Helical" evidence="3">
    <location>
        <begin position="69"/>
        <end position="86"/>
    </location>
</feature>
<dbReference type="Proteomes" id="UP000318521">
    <property type="component" value="Unassembled WGS sequence"/>
</dbReference>
<dbReference type="RefSeq" id="WP_143847719.1">
    <property type="nucleotide sequence ID" value="NZ_VLXZ01000003.1"/>
</dbReference>
<feature type="transmembrane region" description="Helical" evidence="3">
    <location>
        <begin position="202"/>
        <end position="220"/>
    </location>
</feature>
<keyword evidence="3" id="KW-0812">Transmembrane</keyword>
<comment type="caution">
    <text evidence="5">The sequence shown here is derived from an EMBL/GenBank/DDBJ whole genome shotgun (WGS) entry which is preliminary data.</text>
</comment>
<dbReference type="Pfam" id="PF01757">
    <property type="entry name" value="Acyl_transf_3"/>
    <property type="match status" value="1"/>
</dbReference>
<keyword evidence="3" id="KW-0472">Membrane</keyword>
<evidence type="ECO:0000256" key="2">
    <source>
        <dbReference type="ARBA" id="ARBA00007400"/>
    </source>
</evidence>
<gene>
    <name evidence="5" type="ORF">FN960_05620</name>
</gene>
<feature type="transmembrane region" description="Helical" evidence="3">
    <location>
        <begin position="122"/>
        <end position="140"/>
    </location>
</feature>
<feature type="transmembrane region" description="Helical" evidence="3">
    <location>
        <begin position="235"/>
        <end position="254"/>
    </location>
</feature>
<feature type="domain" description="Acyltransferase 3" evidence="4">
    <location>
        <begin position="6"/>
        <end position="317"/>
    </location>
</feature>
<dbReference type="EMBL" id="VLXZ01000003">
    <property type="protein sequence ID" value="TSB47219.1"/>
    <property type="molecule type" value="Genomic_DNA"/>
</dbReference>
<feature type="transmembrane region" description="Helical" evidence="3">
    <location>
        <begin position="32"/>
        <end position="49"/>
    </location>
</feature>
<dbReference type="OrthoDB" id="6623990at2"/>
<evidence type="ECO:0000313" key="5">
    <source>
        <dbReference type="EMBL" id="TSB47219.1"/>
    </source>
</evidence>
<feature type="transmembrane region" description="Helical" evidence="3">
    <location>
        <begin position="172"/>
        <end position="190"/>
    </location>
</feature>
<comment type="subcellular location">
    <subcellularLocation>
        <location evidence="1">Membrane</location>
    </subcellularLocation>
</comment>
<organism evidence="5 6">
    <name type="scientific">Alkalicoccobacillus porphyridii</name>
    <dbReference type="NCBI Taxonomy" id="2597270"/>
    <lineage>
        <taxon>Bacteria</taxon>
        <taxon>Bacillati</taxon>
        <taxon>Bacillota</taxon>
        <taxon>Bacilli</taxon>
        <taxon>Bacillales</taxon>
        <taxon>Bacillaceae</taxon>
        <taxon>Alkalicoccobacillus</taxon>
    </lineage>
</organism>
<proteinExistence type="inferred from homology"/>
<keyword evidence="5" id="KW-0808">Transferase</keyword>
<dbReference type="PANTHER" id="PTHR37312">
    <property type="entry name" value="MEMBRANE-BOUND ACYLTRANSFERASE YKRP-RELATED"/>
    <property type="match status" value="1"/>
</dbReference>